<dbReference type="Proteomes" id="UP000827872">
    <property type="component" value="Linkage Group LG07"/>
</dbReference>
<evidence type="ECO:0000313" key="2">
    <source>
        <dbReference type="Proteomes" id="UP000827872"/>
    </source>
</evidence>
<organism evidence="1 2">
    <name type="scientific">Sphaerodactylus townsendi</name>
    <dbReference type="NCBI Taxonomy" id="933632"/>
    <lineage>
        <taxon>Eukaryota</taxon>
        <taxon>Metazoa</taxon>
        <taxon>Chordata</taxon>
        <taxon>Craniata</taxon>
        <taxon>Vertebrata</taxon>
        <taxon>Euteleostomi</taxon>
        <taxon>Lepidosauria</taxon>
        <taxon>Squamata</taxon>
        <taxon>Bifurcata</taxon>
        <taxon>Gekkota</taxon>
        <taxon>Sphaerodactylidae</taxon>
        <taxon>Sphaerodactylus</taxon>
    </lineage>
</organism>
<keyword evidence="2" id="KW-1185">Reference proteome</keyword>
<comment type="caution">
    <text evidence="1">The sequence shown here is derived from an EMBL/GenBank/DDBJ whole genome shotgun (WGS) entry which is preliminary data.</text>
</comment>
<evidence type="ECO:0000313" key="1">
    <source>
        <dbReference type="EMBL" id="KAH7995866.1"/>
    </source>
</evidence>
<gene>
    <name evidence="1" type="ORF">K3G42_028971</name>
</gene>
<proteinExistence type="predicted"/>
<dbReference type="EMBL" id="CM037620">
    <property type="protein sequence ID" value="KAH7995866.1"/>
    <property type="molecule type" value="Genomic_DNA"/>
</dbReference>
<sequence>MPEETKTSSLTDKRTDRSAQGFGAMTEKALSWVCLPKHQQMLTQSLTAGFPFKKRHPVLCAHKETPKPVESNILLCVCSPEALCTVSLSSFILHSFQEAP</sequence>
<accession>A0ACB8ETE4</accession>
<reference evidence="1" key="1">
    <citation type="submission" date="2021-08" db="EMBL/GenBank/DDBJ databases">
        <title>The first chromosome-level gecko genome reveals the dynamic sex chromosomes of Neotropical dwarf geckos (Sphaerodactylidae: Sphaerodactylus).</title>
        <authorList>
            <person name="Pinto B.J."/>
            <person name="Keating S.E."/>
            <person name="Gamble T."/>
        </authorList>
    </citation>
    <scope>NUCLEOTIDE SEQUENCE</scope>
    <source>
        <strain evidence="1">TG3544</strain>
    </source>
</reference>
<name>A0ACB8ETE4_9SAUR</name>
<protein>
    <submittedName>
        <fullName evidence="1">Uncharacterized protein</fullName>
    </submittedName>
</protein>